<feature type="domain" description="PAC" evidence="4">
    <location>
        <begin position="199"/>
        <end position="253"/>
    </location>
</feature>
<dbReference type="PROSITE" id="PS50113">
    <property type="entry name" value="PAC"/>
    <property type="match status" value="1"/>
</dbReference>
<feature type="domain" description="EAL" evidence="5">
    <location>
        <begin position="430"/>
        <end position="684"/>
    </location>
</feature>
<organism evidence="7 8">
    <name type="scientific">Candidatus Accumulibacter meliphilus</name>
    <dbReference type="NCBI Taxonomy" id="2211374"/>
    <lineage>
        <taxon>Bacteria</taxon>
        <taxon>Pseudomonadati</taxon>
        <taxon>Pseudomonadota</taxon>
        <taxon>Betaproteobacteria</taxon>
        <taxon>Candidatus Accumulibacter</taxon>
    </lineage>
</organism>
<dbReference type="SUPFAM" id="SSF141868">
    <property type="entry name" value="EAL domain-like"/>
    <property type="match status" value="1"/>
</dbReference>
<dbReference type="InterPro" id="IPR000014">
    <property type="entry name" value="PAS"/>
</dbReference>
<dbReference type="InterPro" id="IPR052155">
    <property type="entry name" value="Biofilm_reg_signaling"/>
</dbReference>
<gene>
    <name evidence="7" type="ORF">DVS81_18880</name>
</gene>
<feature type="modified residue" description="4-aspartylphosphate" evidence="1">
    <location>
        <position position="747"/>
    </location>
</feature>
<dbReference type="InterPro" id="IPR035919">
    <property type="entry name" value="EAL_sf"/>
</dbReference>
<dbReference type="InterPro" id="IPR013767">
    <property type="entry name" value="PAS_fold"/>
</dbReference>
<dbReference type="Gene3D" id="3.30.450.20">
    <property type="entry name" value="PAS domain"/>
    <property type="match status" value="2"/>
</dbReference>
<dbReference type="GO" id="GO:0000160">
    <property type="term" value="P:phosphorelay signal transduction system"/>
    <property type="evidence" value="ECO:0007669"/>
    <property type="project" value="InterPro"/>
</dbReference>
<dbReference type="GO" id="GO:0006355">
    <property type="term" value="P:regulation of DNA-templated transcription"/>
    <property type="evidence" value="ECO:0007669"/>
    <property type="project" value="InterPro"/>
</dbReference>
<dbReference type="InterPro" id="IPR043128">
    <property type="entry name" value="Rev_trsase/Diguanyl_cyclase"/>
</dbReference>
<dbReference type="InterPro" id="IPR035965">
    <property type="entry name" value="PAS-like_dom_sf"/>
</dbReference>
<dbReference type="Pfam" id="PF00990">
    <property type="entry name" value="GGDEF"/>
    <property type="match status" value="1"/>
</dbReference>
<dbReference type="InterPro" id="IPR001633">
    <property type="entry name" value="EAL_dom"/>
</dbReference>
<dbReference type="InterPro" id="IPR001610">
    <property type="entry name" value="PAC"/>
</dbReference>
<dbReference type="SMART" id="SM00448">
    <property type="entry name" value="REC"/>
    <property type="match status" value="1"/>
</dbReference>
<dbReference type="PROSITE" id="PS50110">
    <property type="entry name" value="RESPONSE_REGULATORY"/>
    <property type="match status" value="1"/>
</dbReference>
<evidence type="ECO:0000313" key="7">
    <source>
        <dbReference type="EMBL" id="RDE49033.1"/>
    </source>
</evidence>
<dbReference type="Gene3D" id="3.20.20.450">
    <property type="entry name" value="EAL domain"/>
    <property type="match status" value="1"/>
</dbReference>
<feature type="domain" description="GGDEF" evidence="6">
    <location>
        <begin position="286"/>
        <end position="421"/>
    </location>
</feature>
<dbReference type="PANTHER" id="PTHR44757">
    <property type="entry name" value="DIGUANYLATE CYCLASE DGCP"/>
    <property type="match status" value="1"/>
</dbReference>
<dbReference type="SMART" id="SM00091">
    <property type="entry name" value="PAS"/>
    <property type="match status" value="2"/>
</dbReference>
<dbReference type="SMART" id="SM00086">
    <property type="entry name" value="PAC"/>
    <property type="match status" value="1"/>
</dbReference>
<evidence type="ECO:0000259" key="6">
    <source>
        <dbReference type="PROSITE" id="PS50887"/>
    </source>
</evidence>
<keyword evidence="1" id="KW-0597">Phosphoprotein</keyword>
<sequence length="825" mass="90869">MISDPPQASIYDALGLIVIRVDVQLKVWYVNSFGLRLLGHSRLGQVFRWPLTELLGADTQRPPEFLAELRDIGAHGGVRQVETPLTAGDGRRLWISWSIEQRVGADTILAPIFLVGTDVTRMHESLESALLFRDIAQNSPLSILITDARRNILFANPATLAMSGYSAEEVIGRQPQMFRSGLTPDETYNAMWAALGSGASWSGELINQRKDGQVFTERLSISPIDDHDGQLRFYFAIGEDSSRQRELETRLALVTRSDALTGLHNRVGFLNQLARLTRCPATAAATRIAVVHIDIDDFESINRVFGHETGDRLLVEIGRRLADSVPEADAVARLGNDEFGLLLGVPEETSGDSYEELSSLLLAALRPVFVIGEQRFEVTSSLGFACFPADGEEPGELLAGAASATRAAKRNGGDSAARFDGQLNTEDSERRELLLDLRQVIEKRQLLLHYQPQLSLQTGALIGVEALLRWRHPEKGMIPPGRFIPWAEESGLIIAIGEWVLGEACRQMREWLDAGLPPIKVAVNLSARHFRVANLCQSVGEALNRHQIAPQTLELEITEGAMMLDVATSMRTSEGLKGLGVRLSLDDFGTGYSSLAYLSRFPIDVVKIDQSFVRDITSNPASAAIVQAIIAMSHKLGKIALAEGVETEEQMHYLRRCDCDEMQGYYFSRPLPADQVSALRSAGKRLALGSNADAAPPTVLLVDDEPSILSALKRLLRREGYRVLVAGSAEAAFAVLARESVAVILSDQRMPVMTGTELLARVKTLYPQTVRMVLSGYSEISAVTDAINKGSIHKYLSKPWDDEHLKSEIRDAFRAWRERFGRDGD</sequence>
<dbReference type="EMBL" id="QPGA01000062">
    <property type="protein sequence ID" value="RDE49033.1"/>
    <property type="molecule type" value="Genomic_DNA"/>
</dbReference>
<dbReference type="Gene3D" id="3.40.50.2300">
    <property type="match status" value="1"/>
</dbReference>
<dbReference type="SUPFAM" id="SSF52172">
    <property type="entry name" value="CheY-like"/>
    <property type="match status" value="1"/>
</dbReference>
<dbReference type="CDD" id="cd01948">
    <property type="entry name" value="EAL"/>
    <property type="match status" value="1"/>
</dbReference>
<dbReference type="PROSITE" id="PS50887">
    <property type="entry name" value="GGDEF"/>
    <property type="match status" value="1"/>
</dbReference>
<protein>
    <submittedName>
        <fullName evidence="7">EAL domain-containing protein</fullName>
    </submittedName>
</protein>
<evidence type="ECO:0000259" key="3">
    <source>
        <dbReference type="PROSITE" id="PS50112"/>
    </source>
</evidence>
<dbReference type="CDD" id="cd00130">
    <property type="entry name" value="PAS"/>
    <property type="match status" value="2"/>
</dbReference>
<comment type="caution">
    <text evidence="7">The sequence shown here is derived from an EMBL/GenBank/DDBJ whole genome shotgun (WGS) entry which is preliminary data.</text>
</comment>
<dbReference type="AlphaFoldDB" id="A0A369XG29"/>
<name>A0A369XG29_9PROT</name>
<evidence type="ECO:0000259" key="4">
    <source>
        <dbReference type="PROSITE" id="PS50113"/>
    </source>
</evidence>
<dbReference type="Proteomes" id="UP000253831">
    <property type="component" value="Unassembled WGS sequence"/>
</dbReference>
<dbReference type="SUPFAM" id="SSF55785">
    <property type="entry name" value="PYP-like sensor domain (PAS domain)"/>
    <property type="match status" value="2"/>
</dbReference>
<dbReference type="NCBIfam" id="TIGR00229">
    <property type="entry name" value="sensory_box"/>
    <property type="match status" value="1"/>
</dbReference>
<reference evidence="7 8" key="1">
    <citation type="submission" date="2018-05" db="EMBL/GenBank/DDBJ databases">
        <title>Integrated omic analyses show evidence that a Ca. Accumulibacter phosphatis strain performs denitrification under micro-aerobic conditions.</title>
        <authorList>
            <person name="Camejo P.Y."/>
            <person name="Katherine M.D."/>
            <person name="Daniel N.R."/>
        </authorList>
    </citation>
    <scope>NUCLEOTIDE SEQUENCE [LARGE SCALE GENOMIC DNA]</scope>
    <source>
        <strain evidence="7">UW-LDO-IC</strain>
    </source>
</reference>
<dbReference type="InterPro" id="IPR029787">
    <property type="entry name" value="Nucleotide_cyclase"/>
</dbReference>
<dbReference type="PROSITE" id="PS50112">
    <property type="entry name" value="PAS"/>
    <property type="match status" value="1"/>
</dbReference>
<dbReference type="SMART" id="SM00267">
    <property type="entry name" value="GGDEF"/>
    <property type="match status" value="1"/>
</dbReference>
<dbReference type="Gene3D" id="3.30.70.270">
    <property type="match status" value="1"/>
</dbReference>
<dbReference type="InterPro" id="IPR011006">
    <property type="entry name" value="CheY-like_superfamily"/>
</dbReference>
<evidence type="ECO:0000313" key="8">
    <source>
        <dbReference type="Proteomes" id="UP000253831"/>
    </source>
</evidence>
<dbReference type="CDD" id="cd01949">
    <property type="entry name" value="GGDEF"/>
    <property type="match status" value="1"/>
</dbReference>
<dbReference type="InterPro" id="IPR000700">
    <property type="entry name" value="PAS-assoc_C"/>
</dbReference>
<evidence type="ECO:0000259" key="2">
    <source>
        <dbReference type="PROSITE" id="PS50110"/>
    </source>
</evidence>
<feature type="domain" description="PAS" evidence="3">
    <location>
        <begin position="128"/>
        <end position="186"/>
    </location>
</feature>
<dbReference type="FunFam" id="3.20.20.450:FF:000001">
    <property type="entry name" value="Cyclic di-GMP phosphodiesterase yahA"/>
    <property type="match status" value="1"/>
</dbReference>
<dbReference type="NCBIfam" id="TIGR00254">
    <property type="entry name" value="GGDEF"/>
    <property type="match status" value="1"/>
</dbReference>
<dbReference type="Pfam" id="PF00989">
    <property type="entry name" value="PAS"/>
    <property type="match status" value="1"/>
</dbReference>
<dbReference type="CDD" id="cd17569">
    <property type="entry name" value="REC_HupR-like"/>
    <property type="match status" value="1"/>
</dbReference>
<dbReference type="SUPFAM" id="SSF55073">
    <property type="entry name" value="Nucleotide cyclase"/>
    <property type="match status" value="1"/>
</dbReference>
<proteinExistence type="predicted"/>
<dbReference type="Pfam" id="PF00072">
    <property type="entry name" value="Response_reg"/>
    <property type="match status" value="1"/>
</dbReference>
<dbReference type="PROSITE" id="PS50883">
    <property type="entry name" value="EAL"/>
    <property type="match status" value="1"/>
</dbReference>
<accession>A0A369XG29</accession>
<evidence type="ECO:0000259" key="5">
    <source>
        <dbReference type="PROSITE" id="PS50883"/>
    </source>
</evidence>
<feature type="domain" description="Response regulatory" evidence="2">
    <location>
        <begin position="698"/>
        <end position="813"/>
    </location>
</feature>
<dbReference type="InterPro" id="IPR001789">
    <property type="entry name" value="Sig_transdc_resp-reg_receiver"/>
</dbReference>
<dbReference type="PANTHER" id="PTHR44757:SF2">
    <property type="entry name" value="BIOFILM ARCHITECTURE MAINTENANCE PROTEIN MBAA"/>
    <property type="match status" value="1"/>
</dbReference>
<dbReference type="InterPro" id="IPR000160">
    <property type="entry name" value="GGDEF_dom"/>
</dbReference>
<evidence type="ECO:0000256" key="1">
    <source>
        <dbReference type="PROSITE-ProRule" id="PRU00169"/>
    </source>
</evidence>
<dbReference type="SMART" id="SM00052">
    <property type="entry name" value="EAL"/>
    <property type="match status" value="1"/>
</dbReference>
<dbReference type="Pfam" id="PF00563">
    <property type="entry name" value="EAL"/>
    <property type="match status" value="1"/>
</dbReference>